<keyword evidence="2" id="KW-1185">Reference proteome</keyword>
<reference evidence="1" key="1">
    <citation type="submission" date="2023-04" db="EMBL/GenBank/DDBJ databases">
        <title>Ambrosiozyma monospora NBRC 10751.</title>
        <authorList>
            <person name="Ichikawa N."/>
            <person name="Sato H."/>
            <person name="Tonouchi N."/>
        </authorList>
    </citation>
    <scope>NUCLEOTIDE SEQUENCE</scope>
    <source>
        <strain evidence="1">NBRC 10751</strain>
    </source>
</reference>
<dbReference type="Proteomes" id="UP001165064">
    <property type="component" value="Unassembled WGS sequence"/>
</dbReference>
<name>A0ACB5SUZ2_AMBMO</name>
<proteinExistence type="predicted"/>
<organism evidence="1 2">
    <name type="scientific">Ambrosiozyma monospora</name>
    <name type="common">Yeast</name>
    <name type="synonym">Endomycopsis monosporus</name>
    <dbReference type="NCBI Taxonomy" id="43982"/>
    <lineage>
        <taxon>Eukaryota</taxon>
        <taxon>Fungi</taxon>
        <taxon>Dikarya</taxon>
        <taxon>Ascomycota</taxon>
        <taxon>Saccharomycotina</taxon>
        <taxon>Pichiomycetes</taxon>
        <taxon>Pichiales</taxon>
        <taxon>Pichiaceae</taxon>
        <taxon>Ambrosiozyma</taxon>
    </lineage>
</organism>
<accession>A0ACB5SUZ2</accession>
<evidence type="ECO:0000313" key="2">
    <source>
        <dbReference type="Proteomes" id="UP001165064"/>
    </source>
</evidence>
<evidence type="ECO:0000313" key="1">
    <source>
        <dbReference type="EMBL" id="GME72430.1"/>
    </source>
</evidence>
<sequence>MPSRTETETEKESATESSTANREQESQRNFNDNMQSNNIGSTNNNTSKHKKRKGNSRSRAHPSMFTNRDTEILIIGTGPFGLSTALCLARQGYTNVTCLERSTEIPATKASPNGRDMPHHLFSTKEYIGELDLATRLSYEAKQLWKFDPVFKRSYHPVGFMYAACDVAKLQRDVNPYLQYNADAVLLDTPEKIKRIVPIFEGDLKDWCAYFLHKDEGWVDVLESLRSAYLECVNLGVKFQLGEKGEVVKINTDETTGKVISVVSKSGDVYTADKYALCAGPGIAKLIKFQLQFKPRLFIDSLIRISAEEAERFRGHTVVDNVDRGVFYAPVEENDHYELKASSELYDFPPEEEYLKNPEAIDTEAKNKIRLFLRDAFPSFADRPFVHFKLSYVYESADRNVMLCYHPQFSNLVVAPSDSIMESFMLMPVIGSYIAKVINHGVDSLSKEERELWKWRSII</sequence>
<comment type="caution">
    <text evidence="1">The sequence shown here is derived from an EMBL/GenBank/DDBJ whole genome shotgun (WGS) entry which is preliminary data.</text>
</comment>
<gene>
    <name evidence="1" type="ORF">Amon02_000098700</name>
</gene>
<dbReference type="EMBL" id="BSXS01000421">
    <property type="protein sequence ID" value="GME72430.1"/>
    <property type="molecule type" value="Genomic_DNA"/>
</dbReference>
<protein>
    <submittedName>
        <fullName evidence="1">Unnamed protein product</fullName>
    </submittedName>
</protein>